<gene>
    <name evidence="1" type="ORF">COLO4_36129</name>
</gene>
<reference evidence="2" key="1">
    <citation type="submission" date="2013-09" db="EMBL/GenBank/DDBJ databases">
        <title>Corchorus olitorius genome sequencing.</title>
        <authorList>
            <person name="Alam M."/>
            <person name="Haque M.S."/>
            <person name="Islam M.S."/>
            <person name="Emdad E.M."/>
            <person name="Islam M.M."/>
            <person name="Ahmed B."/>
            <person name="Halim A."/>
            <person name="Hossen Q.M.M."/>
            <person name="Hossain M.Z."/>
            <person name="Ahmed R."/>
            <person name="Khan M.M."/>
            <person name="Islam R."/>
            <person name="Rashid M.M."/>
            <person name="Khan S.A."/>
            <person name="Rahman M.S."/>
            <person name="Alam M."/>
            <person name="Yahiya A.S."/>
            <person name="Khan M.S."/>
            <person name="Azam M.S."/>
            <person name="Haque T."/>
            <person name="Lashkar M.Z.H."/>
            <person name="Akhand A.I."/>
            <person name="Morshed G."/>
            <person name="Roy S."/>
            <person name="Uddin K.S."/>
            <person name="Rabeya T."/>
            <person name="Hossain A.S."/>
            <person name="Chowdhury A."/>
            <person name="Snigdha A.R."/>
            <person name="Mortoza M.S."/>
            <person name="Matin S.A."/>
            <person name="Hoque S.M.E."/>
            <person name="Islam M.K."/>
            <person name="Roy D.K."/>
            <person name="Haider R."/>
            <person name="Moosa M.M."/>
            <person name="Elias S.M."/>
            <person name="Hasan A.M."/>
            <person name="Jahan S."/>
            <person name="Shafiuddin M."/>
            <person name="Mahmood N."/>
            <person name="Shommy N.S."/>
        </authorList>
    </citation>
    <scope>NUCLEOTIDE SEQUENCE [LARGE SCALE GENOMIC DNA]</scope>
    <source>
        <strain evidence="2">cv. O-4</strain>
    </source>
</reference>
<comment type="caution">
    <text evidence="1">The sequence shown here is derived from an EMBL/GenBank/DDBJ whole genome shotgun (WGS) entry which is preliminary data.</text>
</comment>
<name>A0A1R3GAX1_9ROSI</name>
<proteinExistence type="predicted"/>
<dbReference type="EMBL" id="AWUE01023021">
    <property type="protein sequence ID" value="OMO55206.1"/>
    <property type="molecule type" value="Genomic_DNA"/>
</dbReference>
<sequence length="34" mass="3915">MAKTSEDLGDTFHGFILHWLTRFSLPNLKPHFGT</sequence>
<keyword evidence="2" id="KW-1185">Reference proteome</keyword>
<evidence type="ECO:0000313" key="1">
    <source>
        <dbReference type="EMBL" id="OMO55206.1"/>
    </source>
</evidence>
<protein>
    <submittedName>
        <fullName evidence="1">Uncharacterized protein</fullName>
    </submittedName>
</protein>
<dbReference type="Proteomes" id="UP000187203">
    <property type="component" value="Unassembled WGS sequence"/>
</dbReference>
<evidence type="ECO:0000313" key="2">
    <source>
        <dbReference type="Proteomes" id="UP000187203"/>
    </source>
</evidence>
<dbReference type="AlphaFoldDB" id="A0A1R3GAX1"/>
<accession>A0A1R3GAX1</accession>
<organism evidence="1 2">
    <name type="scientific">Corchorus olitorius</name>
    <dbReference type="NCBI Taxonomy" id="93759"/>
    <lineage>
        <taxon>Eukaryota</taxon>
        <taxon>Viridiplantae</taxon>
        <taxon>Streptophyta</taxon>
        <taxon>Embryophyta</taxon>
        <taxon>Tracheophyta</taxon>
        <taxon>Spermatophyta</taxon>
        <taxon>Magnoliopsida</taxon>
        <taxon>eudicotyledons</taxon>
        <taxon>Gunneridae</taxon>
        <taxon>Pentapetalae</taxon>
        <taxon>rosids</taxon>
        <taxon>malvids</taxon>
        <taxon>Malvales</taxon>
        <taxon>Malvaceae</taxon>
        <taxon>Grewioideae</taxon>
        <taxon>Apeibeae</taxon>
        <taxon>Corchorus</taxon>
    </lineage>
</organism>